<keyword evidence="4 16" id="KW-0963">Cytoplasm</keyword>
<feature type="region of interest" description="Disordered" evidence="17">
    <location>
        <begin position="399"/>
        <end position="428"/>
    </location>
</feature>
<evidence type="ECO:0000256" key="4">
    <source>
        <dbReference type="ARBA" id="ARBA00022490"/>
    </source>
</evidence>
<name>A0AA41QUG3_9MICO</name>
<dbReference type="SUPFAM" id="SSF56672">
    <property type="entry name" value="DNA/RNA polymerases"/>
    <property type="match status" value="1"/>
</dbReference>
<keyword evidence="7 16" id="KW-0235">DNA replication</keyword>
<dbReference type="GO" id="GO:0006281">
    <property type="term" value="P:DNA repair"/>
    <property type="evidence" value="ECO:0007669"/>
    <property type="project" value="UniProtKB-UniRule"/>
</dbReference>
<evidence type="ECO:0000256" key="10">
    <source>
        <dbReference type="ARBA" id="ARBA00022842"/>
    </source>
</evidence>
<dbReference type="GO" id="GO:0003887">
    <property type="term" value="F:DNA-directed DNA polymerase activity"/>
    <property type="evidence" value="ECO:0007669"/>
    <property type="project" value="UniProtKB-UniRule"/>
</dbReference>
<dbReference type="NCBIfam" id="NF003015">
    <property type="entry name" value="PRK03858.1"/>
    <property type="match status" value="1"/>
</dbReference>
<dbReference type="EC" id="2.7.7.7" evidence="16"/>
<dbReference type="HAMAP" id="MF_01113">
    <property type="entry name" value="DNApol_IV"/>
    <property type="match status" value="1"/>
</dbReference>
<dbReference type="SUPFAM" id="SSF100879">
    <property type="entry name" value="Lesion bypass DNA polymerase (Y-family), little finger domain"/>
    <property type="match status" value="1"/>
</dbReference>
<feature type="binding site" evidence="16">
    <location>
        <position position="121"/>
    </location>
    <ligand>
        <name>Mg(2+)</name>
        <dbReference type="ChEBI" id="CHEBI:18420"/>
    </ligand>
</feature>
<evidence type="ECO:0000256" key="13">
    <source>
        <dbReference type="ARBA" id="ARBA00023204"/>
    </source>
</evidence>
<keyword evidence="5 16" id="KW-0808">Transferase</keyword>
<dbReference type="RefSeq" id="WP_243011312.1">
    <property type="nucleotide sequence ID" value="NZ_JALGAR010000001.1"/>
</dbReference>
<keyword evidence="8 16" id="KW-0479">Metal-binding</keyword>
<dbReference type="Pfam" id="PF11799">
    <property type="entry name" value="IMS_C"/>
    <property type="match status" value="1"/>
</dbReference>
<keyword evidence="10 16" id="KW-0460">Magnesium</keyword>
<dbReference type="PROSITE" id="PS50173">
    <property type="entry name" value="UMUC"/>
    <property type="match status" value="1"/>
</dbReference>
<evidence type="ECO:0000256" key="16">
    <source>
        <dbReference type="HAMAP-Rule" id="MF_01113"/>
    </source>
</evidence>
<dbReference type="Pfam" id="PF21999">
    <property type="entry name" value="IMS_HHH_1"/>
    <property type="match status" value="1"/>
</dbReference>
<feature type="binding site" evidence="16">
    <location>
        <position position="27"/>
    </location>
    <ligand>
        <name>Mg(2+)</name>
        <dbReference type="ChEBI" id="CHEBI:18420"/>
    </ligand>
</feature>
<dbReference type="AlphaFoldDB" id="A0AA41QUG3"/>
<comment type="similarity">
    <text evidence="2 16">Belongs to the DNA polymerase type-Y family.</text>
</comment>
<keyword evidence="9 16" id="KW-0227">DNA damage</keyword>
<dbReference type="InterPro" id="IPR053848">
    <property type="entry name" value="IMS_HHH_1"/>
</dbReference>
<evidence type="ECO:0000256" key="9">
    <source>
        <dbReference type="ARBA" id="ARBA00022763"/>
    </source>
</evidence>
<keyword evidence="12 16" id="KW-0238">DNA-binding</keyword>
<evidence type="ECO:0000259" key="18">
    <source>
        <dbReference type="PROSITE" id="PS50173"/>
    </source>
</evidence>
<dbReference type="InterPro" id="IPR043128">
    <property type="entry name" value="Rev_trsase/Diguanyl_cyclase"/>
</dbReference>
<comment type="caution">
    <text evidence="19">The sequence shown here is derived from an EMBL/GenBank/DDBJ whole genome shotgun (WGS) entry which is preliminary data.</text>
</comment>
<dbReference type="GO" id="GO:0005829">
    <property type="term" value="C:cytosol"/>
    <property type="evidence" value="ECO:0007669"/>
    <property type="project" value="TreeGrafter"/>
</dbReference>
<evidence type="ECO:0000256" key="11">
    <source>
        <dbReference type="ARBA" id="ARBA00022932"/>
    </source>
</evidence>
<evidence type="ECO:0000256" key="14">
    <source>
        <dbReference type="ARBA" id="ARBA00025589"/>
    </source>
</evidence>
<dbReference type="NCBIfam" id="NF002751">
    <property type="entry name" value="PRK02794.1"/>
    <property type="match status" value="1"/>
</dbReference>
<dbReference type="InterPro" id="IPR001126">
    <property type="entry name" value="UmuC"/>
</dbReference>
<dbReference type="InterPro" id="IPR050116">
    <property type="entry name" value="DNA_polymerase-Y"/>
</dbReference>
<evidence type="ECO:0000256" key="3">
    <source>
        <dbReference type="ARBA" id="ARBA00022457"/>
    </source>
</evidence>
<dbReference type="Gene3D" id="3.30.1490.100">
    <property type="entry name" value="DNA polymerase, Y-family, little finger domain"/>
    <property type="match status" value="1"/>
</dbReference>
<evidence type="ECO:0000256" key="5">
    <source>
        <dbReference type="ARBA" id="ARBA00022679"/>
    </source>
</evidence>
<comment type="catalytic activity">
    <reaction evidence="15 16">
        <text>DNA(n) + a 2'-deoxyribonucleoside 5'-triphosphate = DNA(n+1) + diphosphate</text>
        <dbReference type="Rhea" id="RHEA:22508"/>
        <dbReference type="Rhea" id="RHEA-COMP:17339"/>
        <dbReference type="Rhea" id="RHEA-COMP:17340"/>
        <dbReference type="ChEBI" id="CHEBI:33019"/>
        <dbReference type="ChEBI" id="CHEBI:61560"/>
        <dbReference type="ChEBI" id="CHEBI:173112"/>
        <dbReference type="EC" id="2.7.7.7"/>
    </reaction>
</comment>
<protein>
    <recommendedName>
        <fullName evidence="16">DNA polymerase IV</fullName>
        <shortName evidence="16">Pol IV</shortName>
        <ecNumber evidence="16">2.7.7.7</ecNumber>
    </recommendedName>
</protein>
<reference evidence="19" key="1">
    <citation type="submission" date="2022-03" db="EMBL/GenBank/DDBJ databases">
        <title>Cryobacterium sp. nov. strain ZS14-85, isolated from Antarctic soil.</title>
        <authorList>
            <person name="Li J."/>
            <person name="Niu G."/>
        </authorList>
    </citation>
    <scope>NUCLEOTIDE SEQUENCE</scope>
    <source>
        <strain evidence="19">ZS14-85</strain>
    </source>
</reference>
<dbReference type="Pfam" id="PF00817">
    <property type="entry name" value="IMS"/>
    <property type="match status" value="1"/>
</dbReference>
<comment type="subunit">
    <text evidence="16">Monomer.</text>
</comment>
<dbReference type="CDD" id="cd03586">
    <property type="entry name" value="PolY_Pol_IV_kappa"/>
    <property type="match status" value="1"/>
</dbReference>
<dbReference type="Gene3D" id="3.40.1170.60">
    <property type="match status" value="1"/>
</dbReference>
<comment type="cofactor">
    <cofactor evidence="16">
        <name>Mg(2+)</name>
        <dbReference type="ChEBI" id="CHEBI:18420"/>
    </cofactor>
    <text evidence="16">Binds 2 magnesium ions per subunit.</text>
</comment>
<organism evidence="19 20">
    <name type="scientific">Cryobacterium zhongshanensis</name>
    <dbReference type="NCBI Taxonomy" id="2928153"/>
    <lineage>
        <taxon>Bacteria</taxon>
        <taxon>Bacillati</taxon>
        <taxon>Actinomycetota</taxon>
        <taxon>Actinomycetes</taxon>
        <taxon>Micrococcales</taxon>
        <taxon>Microbacteriaceae</taxon>
        <taxon>Cryobacterium</taxon>
    </lineage>
</organism>
<dbReference type="GO" id="GO:0042276">
    <property type="term" value="P:error-prone translesion synthesis"/>
    <property type="evidence" value="ECO:0007669"/>
    <property type="project" value="TreeGrafter"/>
</dbReference>
<keyword evidence="3 16" id="KW-0515">Mutator protein</keyword>
<dbReference type="NCBIfam" id="NF002677">
    <property type="entry name" value="PRK02406.1"/>
    <property type="match status" value="1"/>
</dbReference>
<evidence type="ECO:0000313" key="19">
    <source>
        <dbReference type="EMBL" id="MCI4657378.1"/>
    </source>
</evidence>
<evidence type="ECO:0000256" key="12">
    <source>
        <dbReference type="ARBA" id="ARBA00023125"/>
    </source>
</evidence>
<dbReference type="FunFam" id="3.30.1490.100:FF:000004">
    <property type="entry name" value="DNA polymerase IV"/>
    <property type="match status" value="1"/>
</dbReference>
<evidence type="ECO:0000256" key="8">
    <source>
        <dbReference type="ARBA" id="ARBA00022723"/>
    </source>
</evidence>
<dbReference type="InterPro" id="IPR043502">
    <property type="entry name" value="DNA/RNA_pol_sf"/>
</dbReference>
<dbReference type="PANTHER" id="PTHR11076:SF33">
    <property type="entry name" value="DNA POLYMERASE KAPPA"/>
    <property type="match status" value="1"/>
</dbReference>
<dbReference type="PANTHER" id="PTHR11076">
    <property type="entry name" value="DNA REPAIR POLYMERASE UMUC / TRANSFERASE FAMILY MEMBER"/>
    <property type="match status" value="1"/>
</dbReference>
<keyword evidence="11 16" id="KW-0239">DNA-directed DNA polymerase</keyword>
<keyword evidence="20" id="KW-1185">Reference proteome</keyword>
<feature type="active site" evidence="16">
    <location>
        <position position="122"/>
    </location>
</feature>
<keyword evidence="13 16" id="KW-0234">DNA repair</keyword>
<evidence type="ECO:0000256" key="2">
    <source>
        <dbReference type="ARBA" id="ARBA00010945"/>
    </source>
</evidence>
<evidence type="ECO:0000256" key="7">
    <source>
        <dbReference type="ARBA" id="ARBA00022705"/>
    </source>
</evidence>
<dbReference type="EMBL" id="JALGAR010000001">
    <property type="protein sequence ID" value="MCI4657378.1"/>
    <property type="molecule type" value="Genomic_DNA"/>
</dbReference>
<gene>
    <name evidence="16" type="primary">dinB</name>
    <name evidence="19" type="ORF">MQH31_06070</name>
</gene>
<feature type="domain" description="UmuC" evidence="18">
    <location>
        <begin position="23"/>
        <end position="203"/>
    </location>
</feature>
<proteinExistence type="inferred from homology"/>
<feature type="site" description="Substrate discrimination" evidence="16">
    <location>
        <position position="32"/>
    </location>
</feature>
<dbReference type="InterPro" id="IPR017961">
    <property type="entry name" value="DNA_pol_Y-fam_little_finger"/>
</dbReference>
<dbReference type="GO" id="GO:0009432">
    <property type="term" value="P:SOS response"/>
    <property type="evidence" value="ECO:0007669"/>
    <property type="project" value="TreeGrafter"/>
</dbReference>
<evidence type="ECO:0000256" key="17">
    <source>
        <dbReference type="SAM" id="MobiDB-lite"/>
    </source>
</evidence>
<evidence type="ECO:0000256" key="1">
    <source>
        <dbReference type="ARBA" id="ARBA00004496"/>
    </source>
</evidence>
<dbReference type="GO" id="GO:0006261">
    <property type="term" value="P:DNA-templated DNA replication"/>
    <property type="evidence" value="ECO:0007669"/>
    <property type="project" value="UniProtKB-UniRule"/>
</dbReference>
<dbReference type="GO" id="GO:0000287">
    <property type="term" value="F:magnesium ion binding"/>
    <property type="evidence" value="ECO:0007669"/>
    <property type="project" value="UniProtKB-UniRule"/>
</dbReference>
<keyword evidence="6 16" id="KW-0548">Nucleotidyltransferase</keyword>
<sequence>MSRQDGSDRTVSAASVDDSSATLLHIDMDAFFASVELLDHPELVDKPVIVGHRSGRSVVTAANYIARRYGVNSAMPMALALRRCPAAVVLEPHMSRYRDFSEQVMGIFTDMTPLVEPLSIDEAFLDVAGARRLHGSPAVIAALIRERVQNETGLTCSVGAASTKFVAKMASSRAKPNGLLVVPAEDTLAFLHPLPVDSLWGVGAMTEKSLLALGLHTIGDLAATPLPVLQKKIGEAAGRKLHELAWGRDPRGVSLEREEKSVGHEITFEHDVTDVARLRSELLRQSDAVAVSLRRAGLVGRCVVLKLRYTDFSTVTRSRTLAEATNVGRRIYEEAAASFDVLAARGIRVRLIGVRVEQLGDGDGAGLGLWDPDDDWRGAELAVDTVSARFGRGAVRPASLLGPSQARPVGLDATKPNPRAGEHGDDNP</sequence>
<accession>A0AA41QUG3</accession>
<comment type="function">
    <text evidence="14 16">Poorly processive, error-prone DNA polymerase involved in untargeted mutagenesis. Copies undamaged DNA at stalled replication forks, which arise in vivo from mismatched or misaligned primer ends. These misaligned primers can be extended by PolIV. Exhibits no 3'-5' exonuclease (proofreading) activity. May be involved in translesional synthesis, in conjunction with the beta clamp from PolIII.</text>
</comment>
<evidence type="ECO:0000256" key="15">
    <source>
        <dbReference type="ARBA" id="ARBA00049244"/>
    </source>
</evidence>
<dbReference type="InterPro" id="IPR022880">
    <property type="entry name" value="DNApol_IV"/>
</dbReference>
<evidence type="ECO:0000256" key="6">
    <source>
        <dbReference type="ARBA" id="ARBA00022695"/>
    </source>
</evidence>
<dbReference type="Gene3D" id="1.10.150.20">
    <property type="entry name" value="5' to 3' exonuclease, C-terminal subdomain"/>
    <property type="match status" value="1"/>
</dbReference>
<comment type="subcellular location">
    <subcellularLocation>
        <location evidence="1 16">Cytoplasm</location>
    </subcellularLocation>
</comment>
<dbReference type="Proteomes" id="UP001165341">
    <property type="component" value="Unassembled WGS sequence"/>
</dbReference>
<dbReference type="Gene3D" id="3.30.70.270">
    <property type="match status" value="1"/>
</dbReference>
<evidence type="ECO:0000313" key="20">
    <source>
        <dbReference type="Proteomes" id="UP001165341"/>
    </source>
</evidence>
<dbReference type="GO" id="GO:0003684">
    <property type="term" value="F:damaged DNA binding"/>
    <property type="evidence" value="ECO:0007669"/>
    <property type="project" value="InterPro"/>
</dbReference>
<dbReference type="InterPro" id="IPR036775">
    <property type="entry name" value="DNA_pol_Y-fam_lit_finger_sf"/>
</dbReference>